<dbReference type="SUPFAM" id="SSF103481">
    <property type="entry name" value="Multidrug resistance efflux transporter EmrE"/>
    <property type="match status" value="2"/>
</dbReference>
<name>A1UUC0_BARBK</name>
<dbReference type="InterPro" id="IPR000620">
    <property type="entry name" value="EamA_dom"/>
</dbReference>
<dbReference type="GO" id="GO:0005886">
    <property type="term" value="C:plasma membrane"/>
    <property type="evidence" value="ECO:0007669"/>
    <property type="project" value="UniProtKB-SubCell"/>
</dbReference>
<feature type="domain" description="EamA" evidence="7">
    <location>
        <begin position="159"/>
        <end position="289"/>
    </location>
</feature>
<evidence type="ECO:0000256" key="6">
    <source>
        <dbReference type="SAM" id="Phobius"/>
    </source>
</evidence>
<evidence type="ECO:0000256" key="3">
    <source>
        <dbReference type="ARBA" id="ARBA00022692"/>
    </source>
</evidence>
<feature type="transmembrane region" description="Helical" evidence="6">
    <location>
        <begin position="215"/>
        <end position="238"/>
    </location>
</feature>
<feature type="transmembrane region" description="Helical" evidence="6">
    <location>
        <begin position="190"/>
        <end position="209"/>
    </location>
</feature>
<comment type="subcellular location">
    <subcellularLocation>
        <location evidence="1">Cell membrane</location>
        <topology evidence="1">Multi-pass membrane protein</topology>
    </subcellularLocation>
</comment>
<evidence type="ECO:0000256" key="5">
    <source>
        <dbReference type="ARBA" id="ARBA00023136"/>
    </source>
</evidence>
<feature type="domain" description="EamA" evidence="7">
    <location>
        <begin position="21"/>
        <end position="148"/>
    </location>
</feature>
<feature type="transmembrane region" description="Helical" evidence="6">
    <location>
        <begin position="131"/>
        <end position="150"/>
    </location>
</feature>
<dbReference type="KEGG" id="bbk:BARBAKC583_1325"/>
<dbReference type="InterPro" id="IPR051258">
    <property type="entry name" value="Diverse_Substrate_Transporter"/>
</dbReference>
<feature type="transmembrane region" description="Helical" evidence="6">
    <location>
        <begin position="274"/>
        <end position="292"/>
    </location>
</feature>
<feature type="transmembrane region" description="Helical" evidence="6">
    <location>
        <begin position="21"/>
        <end position="41"/>
    </location>
</feature>
<evidence type="ECO:0000256" key="4">
    <source>
        <dbReference type="ARBA" id="ARBA00022989"/>
    </source>
</evidence>
<keyword evidence="4 6" id="KW-1133">Transmembrane helix</keyword>
<dbReference type="STRING" id="360095.BARBAKC583_1325"/>
<sequence length="308" mass="33993">MKLFMARIKQFKYPLLSKQELALCAATMLWGITFLIIHIAVRYSGPLFFVGFRFMVAALISGMIFWRSMKGITIYEIFAGMCIGLGMFLGYVLQTAGLQTIISSQSAFITALYVPVVPVLQWIFLKKTPHLASWVGIVFAFIGLMLVSGQGIQGINFSTGEILTLLGAVAIAVEIILIGFFASKVDSRRITVIQLFFGGLFSFFCMPLMDETIPEFSWVWFNIGIALALMSAVIQLIMNWAQKSILPTRATLIYAGEPVWAGIVGRLAGERLSASALLGGLLILIGIIVSELQPSQWCKKDKIVKKID</sequence>
<feature type="transmembrane region" description="Helical" evidence="6">
    <location>
        <begin position="105"/>
        <end position="124"/>
    </location>
</feature>
<gene>
    <name evidence="8" type="ordered locus">BARBAKC583_1325</name>
</gene>
<protein>
    <submittedName>
        <fullName evidence="8">Integral membrane protein</fullName>
    </submittedName>
</protein>
<dbReference type="HOGENOM" id="CLU_033863_21_0_5"/>
<evidence type="ECO:0000313" key="9">
    <source>
        <dbReference type="Proteomes" id="UP000000643"/>
    </source>
</evidence>
<organism evidence="8 9">
    <name type="scientific">Bartonella bacilliformis (strain ATCC 35685 / KC583 / Herrer 020/F12,63)</name>
    <dbReference type="NCBI Taxonomy" id="360095"/>
    <lineage>
        <taxon>Bacteria</taxon>
        <taxon>Pseudomonadati</taxon>
        <taxon>Pseudomonadota</taxon>
        <taxon>Alphaproteobacteria</taxon>
        <taxon>Hyphomicrobiales</taxon>
        <taxon>Bartonellaceae</taxon>
        <taxon>Bartonella</taxon>
    </lineage>
</organism>
<evidence type="ECO:0000256" key="1">
    <source>
        <dbReference type="ARBA" id="ARBA00004651"/>
    </source>
</evidence>
<evidence type="ECO:0000256" key="2">
    <source>
        <dbReference type="ARBA" id="ARBA00022475"/>
    </source>
</evidence>
<proteinExistence type="predicted"/>
<dbReference type="Proteomes" id="UP000000643">
    <property type="component" value="Chromosome"/>
</dbReference>
<dbReference type="EMBL" id="CP000524">
    <property type="protein sequence ID" value="ABM44490.1"/>
    <property type="molecule type" value="Genomic_DNA"/>
</dbReference>
<evidence type="ECO:0000259" key="7">
    <source>
        <dbReference type="Pfam" id="PF00892"/>
    </source>
</evidence>
<dbReference type="eggNOG" id="COG0697">
    <property type="taxonomic scope" value="Bacteria"/>
</dbReference>
<keyword evidence="3 6" id="KW-0812">Transmembrane</keyword>
<reference evidence="8 9" key="1">
    <citation type="submission" date="2006-12" db="EMBL/GenBank/DDBJ databases">
        <authorList>
            <person name="Hendrix L."/>
            <person name="Mohamoud Y."/>
            <person name="Radune D."/>
            <person name="Shvartsbeyn A."/>
            <person name="Daugherty S."/>
            <person name="Dodson R."/>
            <person name="Durkin A.S."/>
            <person name="Harkins D."/>
            <person name="Huot H."/>
            <person name="Kothari S.P."/>
            <person name="Madupu R."/>
            <person name="Li J."/>
            <person name="Nelson W.C."/>
            <person name="Shrivastava S."/>
            <person name="Giglio M.G."/>
            <person name="Haft D."/>
            <person name="Selengut J."/>
            <person name="Fraser-Ligget C."/>
            <person name="Seshadri R."/>
        </authorList>
    </citation>
    <scope>NUCLEOTIDE SEQUENCE [LARGE SCALE GENOMIC DNA]</scope>
    <source>
        <strain evidence="9">ATCC 35685 / NCTC 12138 / KC583</strain>
    </source>
</reference>
<dbReference type="PANTHER" id="PTHR42920:SF5">
    <property type="entry name" value="EAMA DOMAIN-CONTAINING PROTEIN"/>
    <property type="match status" value="1"/>
</dbReference>
<feature type="transmembrane region" description="Helical" evidence="6">
    <location>
        <begin position="47"/>
        <end position="66"/>
    </location>
</feature>
<feature type="transmembrane region" description="Helical" evidence="6">
    <location>
        <begin position="73"/>
        <end position="93"/>
    </location>
</feature>
<keyword evidence="2" id="KW-1003">Cell membrane</keyword>
<dbReference type="InterPro" id="IPR037185">
    <property type="entry name" value="EmrE-like"/>
</dbReference>
<accession>A1UUC0</accession>
<feature type="transmembrane region" description="Helical" evidence="6">
    <location>
        <begin position="162"/>
        <end position="183"/>
    </location>
</feature>
<dbReference type="Pfam" id="PF00892">
    <property type="entry name" value="EamA"/>
    <property type="match status" value="2"/>
</dbReference>
<keyword evidence="5 6" id="KW-0472">Membrane</keyword>
<evidence type="ECO:0000313" key="8">
    <source>
        <dbReference type="EMBL" id="ABM44490.1"/>
    </source>
</evidence>
<dbReference type="AlphaFoldDB" id="A1UUC0"/>
<dbReference type="PANTHER" id="PTHR42920">
    <property type="entry name" value="OS03G0707200 PROTEIN-RELATED"/>
    <property type="match status" value="1"/>
</dbReference>